<comment type="pathway">
    <text evidence="6 7">Sulfur metabolism; hydrogen sulfide biosynthesis; sulfite from sulfate: step 2/3.</text>
</comment>
<evidence type="ECO:0000313" key="9">
    <source>
        <dbReference type="EMBL" id="GGE47157.1"/>
    </source>
</evidence>
<dbReference type="AlphaFoldDB" id="A0A4R2HC25"/>
<feature type="binding site" evidence="6">
    <location>
        <begin position="12"/>
        <end position="19"/>
    </location>
    <ligand>
        <name>ATP</name>
        <dbReference type="ChEBI" id="CHEBI:30616"/>
    </ligand>
</feature>
<proteinExistence type="inferred from homology"/>
<dbReference type="InterPro" id="IPR050512">
    <property type="entry name" value="Sulf_AdTrans/APS_kinase"/>
</dbReference>
<dbReference type="Proteomes" id="UP000622648">
    <property type="component" value="Unassembled WGS sequence"/>
</dbReference>
<keyword evidence="5 6" id="KW-0067">ATP-binding</keyword>
<dbReference type="GO" id="GO:0005737">
    <property type="term" value="C:cytoplasm"/>
    <property type="evidence" value="ECO:0007669"/>
    <property type="project" value="TreeGrafter"/>
</dbReference>
<evidence type="ECO:0000313" key="10">
    <source>
        <dbReference type="EMBL" id="TCO25219.1"/>
    </source>
</evidence>
<dbReference type="NCBIfam" id="NF002059">
    <property type="entry name" value="PRK00889.1"/>
    <property type="match status" value="1"/>
</dbReference>
<keyword evidence="6 7" id="KW-0418">Kinase</keyword>
<reference evidence="12" key="2">
    <citation type="journal article" date="2019" name="Int. J. Syst. Evol. Microbiol.">
        <title>The Global Catalogue of Microorganisms (GCM) 10K type strain sequencing project: providing services to taxonomists for standard genome sequencing and annotation.</title>
        <authorList>
            <consortium name="The Broad Institute Genomics Platform"/>
            <consortium name="The Broad Institute Genome Sequencing Center for Infectious Disease"/>
            <person name="Wu L."/>
            <person name="Ma J."/>
        </authorList>
    </citation>
    <scope>NUCLEOTIDE SEQUENCE [LARGE SCALE GENOMIC DNA]</scope>
    <source>
        <strain evidence="12">CGMCC 1.15644</strain>
    </source>
</reference>
<evidence type="ECO:0000256" key="4">
    <source>
        <dbReference type="ARBA" id="ARBA00022741"/>
    </source>
</evidence>
<evidence type="ECO:0000259" key="8">
    <source>
        <dbReference type="Pfam" id="PF01583"/>
    </source>
</evidence>
<feature type="active site" description="Phosphoserine intermediate" evidence="6">
    <location>
        <position position="86"/>
    </location>
</feature>
<comment type="similarity">
    <text evidence="6 7">Belongs to the APS kinase family.</text>
</comment>
<sequence>MKINGFTIWLTGLSGAGKTTIAEKLCLALNKRQVPCETLDGDVIRENLSKGLTFSREDRDINVLRIGFVAALLSRNGVGVIVSAISPYQEARQQVRAKIKNFIEVYIKCPIEECERRDVKGLYKKVRSGALTGFTGISDPYEEPRHPEIICFTDTETVEISVNKIISYLEEAGYLPTLSLMDTLQDKSINEA</sequence>
<dbReference type="PANTHER" id="PTHR42700">
    <property type="entry name" value="SULFATE ADENYLYLTRANSFERASE"/>
    <property type="match status" value="1"/>
</dbReference>
<dbReference type="SUPFAM" id="SSF52540">
    <property type="entry name" value="P-loop containing nucleoside triphosphate hydrolases"/>
    <property type="match status" value="1"/>
</dbReference>
<dbReference type="EMBL" id="SLWO01000004">
    <property type="protein sequence ID" value="TCO25219.1"/>
    <property type="molecule type" value="Genomic_DNA"/>
</dbReference>
<reference evidence="9" key="1">
    <citation type="journal article" date="2014" name="Int. J. Syst. Evol. Microbiol.">
        <title>Complete genome of a new Firmicutes species belonging to the dominant human colonic microbiota ('Ruminococcus bicirculans') reveals two chromosomes and a selective capacity to utilize plant glucans.</title>
        <authorList>
            <consortium name="NISC Comparative Sequencing Program"/>
            <person name="Wegmann U."/>
            <person name="Louis P."/>
            <person name="Goesmann A."/>
            <person name="Henrissat B."/>
            <person name="Duncan S.H."/>
            <person name="Flint H.J."/>
        </authorList>
    </citation>
    <scope>NUCLEOTIDE SEQUENCE</scope>
    <source>
        <strain evidence="9">CGMCC 1.15644</strain>
    </source>
</reference>
<dbReference type="GO" id="GO:0005524">
    <property type="term" value="F:ATP binding"/>
    <property type="evidence" value="ECO:0007669"/>
    <property type="project" value="UniProtKB-UniRule"/>
</dbReference>
<keyword evidence="3 6" id="KW-0808">Transferase</keyword>
<dbReference type="PANTHER" id="PTHR42700:SF1">
    <property type="entry name" value="SULFATE ADENYLYLTRANSFERASE"/>
    <property type="match status" value="1"/>
</dbReference>
<dbReference type="InterPro" id="IPR002891">
    <property type="entry name" value="APS"/>
</dbReference>
<dbReference type="EMBL" id="BMJO01000002">
    <property type="protein sequence ID" value="GGE47157.1"/>
    <property type="molecule type" value="Genomic_DNA"/>
</dbReference>
<evidence type="ECO:0000256" key="6">
    <source>
        <dbReference type="HAMAP-Rule" id="MF_00065"/>
    </source>
</evidence>
<dbReference type="HAMAP" id="MF_00065">
    <property type="entry name" value="Adenylyl_sulf_kinase"/>
    <property type="match status" value="1"/>
</dbReference>
<evidence type="ECO:0000256" key="1">
    <source>
        <dbReference type="ARBA" id="ARBA00001823"/>
    </source>
</evidence>
<dbReference type="OrthoDB" id="9804504at2"/>
<keyword evidence="4 6" id="KW-0547">Nucleotide-binding</keyword>
<reference evidence="9" key="4">
    <citation type="submission" date="2024-05" db="EMBL/GenBank/DDBJ databases">
        <authorList>
            <person name="Sun Q."/>
            <person name="Zhou Y."/>
        </authorList>
    </citation>
    <scope>NUCLEOTIDE SEQUENCE</scope>
    <source>
        <strain evidence="9">CGMCC 1.15644</strain>
    </source>
</reference>
<evidence type="ECO:0000256" key="7">
    <source>
        <dbReference type="RuleBase" id="RU004347"/>
    </source>
</evidence>
<accession>A0A4R2HC25</accession>
<protein>
    <recommendedName>
        <fullName evidence="2 6">Adenylyl-sulfate kinase</fullName>
        <ecNumber evidence="2 6">2.7.1.25</ecNumber>
    </recommendedName>
    <alternativeName>
        <fullName evidence="6">APS kinase</fullName>
    </alternativeName>
    <alternativeName>
        <fullName evidence="6">ATP adenosine-5'-phosphosulfate 3'-phosphotransferase</fullName>
    </alternativeName>
    <alternativeName>
        <fullName evidence="6">Adenosine-5'-phosphosulfate kinase</fullName>
    </alternativeName>
</protein>
<dbReference type="Pfam" id="PF01583">
    <property type="entry name" value="APS_kinase"/>
    <property type="match status" value="1"/>
</dbReference>
<keyword evidence="12" id="KW-1185">Reference proteome</keyword>
<dbReference type="EC" id="2.7.1.25" evidence="2 6"/>
<dbReference type="GO" id="GO:0004781">
    <property type="term" value="F:sulfate adenylyltransferase (ATP) activity"/>
    <property type="evidence" value="ECO:0007669"/>
    <property type="project" value="TreeGrafter"/>
</dbReference>
<dbReference type="InterPro" id="IPR027417">
    <property type="entry name" value="P-loop_NTPase"/>
</dbReference>
<feature type="domain" description="APS kinase" evidence="8">
    <location>
        <begin position="5"/>
        <end position="150"/>
    </location>
</feature>
<dbReference type="NCBIfam" id="TIGR00455">
    <property type="entry name" value="apsK"/>
    <property type="match status" value="1"/>
</dbReference>
<name>A0A4R2HC25_9SPHI</name>
<gene>
    <name evidence="6" type="primary">cysC</name>
    <name evidence="10" type="ORF">EV200_104256</name>
    <name evidence="9" type="ORF">GCM10011413_11600</name>
</gene>
<dbReference type="CDD" id="cd02027">
    <property type="entry name" value="APSK"/>
    <property type="match status" value="1"/>
</dbReference>
<dbReference type="Gene3D" id="3.40.50.300">
    <property type="entry name" value="P-loop containing nucleotide triphosphate hydrolases"/>
    <property type="match status" value="1"/>
</dbReference>
<dbReference type="GO" id="GO:0010134">
    <property type="term" value="P:sulfate assimilation via adenylyl sulfate reduction"/>
    <property type="evidence" value="ECO:0007669"/>
    <property type="project" value="TreeGrafter"/>
</dbReference>
<dbReference type="RefSeq" id="WP_132532787.1">
    <property type="nucleotide sequence ID" value="NZ_BMJO01000002.1"/>
</dbReference>
<comment type="catalytic activity">
    <reaction evidence="1 6 7">
        <text>adenosine 5'-phosphosulfate + ATP = 3'-phosphoadenylyl sulfate + ADP + H(+)</text>
        <dbReference type="Rhea" id="RHEA:24152"/>
        <dbReference type="ChEBI" id="CHEBI:15378"/>
        <dbReference type="ChEBI" id="CHEBI:30616"/>
        <dbReference type="ChEBI" id="CHEBI:58243"/>
        <dbReference type="ChEBI" id="CHEBI:58339"/>
        <dbReference type="ChEBI" id="CHEBI:456216"/>
        <dbReference type="EC" id="2.7.1.25"/>
    </reaction>
</comment>
<evidence type="ECO:0000256" key="2">
    <source>
        <dbReference type="ARBA" id="ARBA00012121"/>
    </source>
</evidence>
<dbReference type="UniPathway" id="UPA00140">
    <property type="reaction ID" value="UER00205"/>
</dbReference>
<reference evidence="10 11" key="3">
    <citation type="submission" date="2019-03" db="EMBL/GenBank/DDBJ databases">
        <title>Genomic Encyclopedia of Type Strains, Phase IV (KMG-IV): sequencing the most valuable type-strain genomes for metagenomic binning, comparative biology and taxonomic classification.</title>
        <authorList>
            <person name="Goeker M."/>
        </authorList>
    </citation>
    <scope>NUCLEOTIDE SEQUENCE [LARGE SCALE GENOMIC DNA]</scope>
    <source>
        <strain evidence="10 11">DSM 103236</strain>
    </source>
</reference>
<dbReference type="Proteomes" id="UP000295684">
    <property type="component" value="Unassembled WGS sequence"/>
</dbReference>
<dbReference type="GO" id="GO:0070814">
    <property type="term" value="P:hydrogen sulfide biosynthetic process"/>
    <property type="evidence" value="ECO:0007669"/>
    <property type="project" value="UniProtKB-UniRule"/>
</dbReference>
<comment type="function">
    <text evidence="6 7">Catalyzes the synthesis of activated sulfate.</text>
</comment>
<evidence type="ECO:0000313" key="12">
    <source>
        <dbReference type="Proteomes" id="UP000622648"/>
    </source>
</evidence>
<dbReference type="NCBIfam" id="NF003013">
    <property type="entry name" value="PRK03846.1"/>
    <property type="match status" value="1"/>
</dbReference>
<dbReference type="InterPro" id="IPR059117">
    <property type="entry name" value="APS_kinase_dom"/>
</dbReference>
<evidence type="ECO:0000256" key="3">
    <source>
        <dbReference type="ARBA" id="ARBA00022679"/>
    </source>
</evidence>
<evidence type="ECO:0000256" key="5">
    <source>
        <dbReference type="ARBA" id="ARBA00022840"/>
    </source>
</evidence>
<organism evidence="10 11">
    <name type="scientific">Pedobacter psychrotolerans</name>
    <dbReference type="NCBI Taxonomy" id="1843235"/>
    <lineage>
        <taxon>Bacteria</taxon>
        <taxon>Pseudomonadati</taxon>
        <taxon>Bacteroidota</taxon>
        <taxon>Sphingobacteriia</taxon>
        <taxon>Sphingobacteriales</taxon>
        <taxon>Sphingobacteriaceae</taxon>
        <taxon>Pedobacter</taxon>
    </lineage>
</organism>
<keyword evidence="6" id="KW-0597">Phosphoprotein</keyword>
<evidence type="ECO:0000313" key="11">
    <source>
        <dbReference type="Proteomes" id="UP000295684"/>
    </source>
</evidence>
<comment type="caution">
    <text evidence="10">The sequence shown here is derived from an EMBL/GenBank/DDBJ whole genome shotgun (WGS) entry which is preliminary data.</text>
</comment>
<dbReference type="GO" id="GO:0004020">
    <property type="term" value="F:adenylylsulfate kinase activity"/>
    <property type="evidence" value="ECO:0007669"/>
    <property type="project" value="UniProtKB-UniRule"/>
</dbReference>
<dbReference type="GO" id="GO:0019379">
    <property type="term" value="P:sulfate assimilation, phosphoadenylyl sulfate reduction by phosphoadenylyl-sulfate reductase (thioredoxin)"/>
    <property type="evidence" value="ECO:0007669"/>
    <property type="project" value="TreeGrafter"/>
</dbReference>